<dbReference type="InterPro" id="IPR036388">
    <property type="entry name" value="WH-like_DNA-bd_sf"/>
</dbReference>
<keyword evidence="7" id="KW-1185">Reference proteome</keyword>
<keyword evidence="2" id="KW-0805">Transcription regulation</keyword>
<dbReference type="RefSeq" id="WP_398283345.1">
    <property type="nucleotide sequence ID" value="NZ_JBITLV010000006.1"/>
</dbReference>
<dbReference type="Pfam" id="PF00126">
    <property type="entry name" value="HTH_1"/>
    <property type="match status" value="1"/>
</dbReference>
<reference evidence="6 7" key="1">
    <citation type="submission" date="2024-10" db="EMBL/GenBank/DDBJ databases">
        <title>The Natural Products Discovery Center: Release of the First 8490 Sequenced Strains for Exploring Actinobacteria Biosynthetic Diversity.</title>
        <authorList>
            <person name="Kalkreuter E."/>
            <person name="Kautsar S.A."/>
            <person name="Yang D."/>
            <person name="Bader C.D."/>
            <person name="Teijaro C.N."/>
            <person name="Fluegel L."/>
            <person name="Davis C.M."/>
            <person name="Simpson J.R."/>
            <person name="Lauterbach L."/>
            <person name="Steele A.D."/>
            <person name="Gui C."/>
            <person name="Meng S."/>
            <person name="Li G."/>
            <person name="Viehrig K."/>
            <person name="Ye F."/>
            <person name="Su P."/>
            <person name="Kiefer A.F."/>
            <person name="Nichols A."/>
            <person name="Cepeda A.J."/>
            <person name="Yan W."/>
            <person name="Fan B."/>
            <person name="Jiang Y."/>
            <person name="Adhikari A."/>
            <person name="Zheng C.-J."/>
            <person name="Schuster L."/>
            <person name="Cowan T.M."/>
            <person name="Smanski M.J."/>
            <person name="Chevrette M.G."/>
            <person name="De Carvalho L.P.S."/>
            <person name="Shen B."/>
        </authorList>
    </citation>
    <scope>NUCLEOTIDE SEQUENCE [LARGE SCALE GENOMIC DNA]</scope>
    <source>
        <strain evidence="6 7">NPDC049639</strain>
    </source>
</reference>
<evidence type="ECO:0000313" key="6">
    <source>
        <dbReference type="EMBL" id="MFI7589042.1"/>
    </source>
</evidence>
<evidence type="ECO:0000259" key="5">
    <source>
        <dbReference type="PROSITE" id="PS50931"/>
    </source>
</evidence>
<dbReference type="SUPFAM" id="SSF53850">
    <property type="entry name" value="Periplasmic binding protein-like II"/>
    <property type="match status" value="1"/>
</dbReference>
<proteinExistence type="inferred from homology"/>
<evidence type="ECO:0000256" key="2">
    <source>
        <dbReference type="ARBA" id="ARBA00023015"/>
    </source>
</evidence>
<comment type="similarity">
    <text evidence="1">Belongs to the LysR transcriptional regulatory family.</text>
</comment>
<protein>
    <submittedName>
        <fullName evidence="6">LysR family transcriptional regulator</fullName>
    </submittedName>
</protein>
<evidence type="ECO:0000256" key="1">
    <source>
        <dbReference type="ARBA" id="ARBA00009437"/>
    </source>
</evidence>
<accession>A0ABW8AT35</accession>
<gene>
    <name evidence="6" type="ORF">ACIB24_18415</name>
</gene>
<sequence length="307" mass="31724">MPGPALTHVPDLDSLDLLLRVAATGSLGQAAAAHGISQPAVSARIRSMERQVGFALVHRGPTGSTLTPGGALVADWARDVLHAAAELEAGILSLRDEREGRLVVAASQTVAEHLLPRWLVRLSVERPQTAVQLAAMNSAGVVKAVLAGDAGLGFVEGPGVPRGLGSRIVTRDRLTVVVPPGHPWARRRTPVGVEELAATRLVHREPASGTRAAFEAALERALPGHPPLPDPLLEVSTGSAVRSAVAAGAGPAVLSDLAVRDDVGSGRLVEVAVRGVDLGRDLRAVWPTAQRPTGPAQDLLAIATARA</sequence>
<dbReference type="Proteomes" id="UP001612915">
    <property type="component" value="Unassembled WGS sequence"/>
</dbReference>
<keyword evidence="4" id="KW-0804">Transcription</keyword>
<dbReference type="SUPFAM" id="SSF46785">
    <property type="entry name" value="Winged helix' DNA-binding domain"/>
    <property type="match status" value="1"/>
</dbReference>
<name>A0ABW8AT35_9ACTN</name>
<dbReference type="InterPro" id="IPR005119">
    <property type="entry name" value="LysR_subst-bd"/>
</dbReference>
<dbReference type="InterPro" id="IPR000847">
    <property type="entry name" value="LysR_HTH_N"/>
</dbReference>
<evidence type="ECO:0000256" key="4">
    <source>
        <dbReference type="ARBA" id="ARBA00023163"/>
    </source>
</evidence>
<feature type="domain" description="HTH lysR-type" evidence="5">
    <location>
        <begin position="10"/>
        <end position="67"/>
    </location>
</feature>
<dbReference type="PROSITE" id="PS50931">
    <property type="entry name" value="HTH_LYSR"/>
    <property type="match status" value="1"/>
</dbReference>
<evidence type="ECO:0000313" key="7">
    <source>
        <dbReference type="Proteomes" id="UP001612915"/>
    </source>
</evidence>
<dbReference type="EMBL" id="JBITLV010000006">
    <property type="protein sequence ID" value="MFI7589042.1"/>
    <property type="molecule type" value="Genomic_DNA"/>
</dbReference>
<evidence type="ECO:0000256" key="3">
    <source>
        <dbReference type="ARBA" id="ARBA00023125"/>
    </source>
</evidence>
<dbReference type="Gene3D" id="3.40.190.10">
    <property type="entry name" value="Periplasmic binding protein-like II"/>
    <property type="match status" value="2"/>
</dbReference>
<comment type="caution">
    <text evidence="6">The sequence shown here is derived from an EMBL/GenBank/DDBJ whole genome shotgun (WGS) entry which is preliminary data.</text>
</comment>
<dbReference type="Gene3D" id="1.10.10.10">
    <property type="entry name" value="Winged helix-like DNA-binding domain superfamily/Winged helix DNA-binding domain"/>
    <property type="match status" value="1"/>
</dbReference>
<keyword evidence="3" id="KW-0238">DNA-binding</keyword>
<dbReference type="InterPro" id="IPR036390">
    <property type="entry name" value="WH_DNA-bd_sf"/>
</dbReference>
<dbReference type="Pfam" id="PF03466">
    <property type="entry name" value="LysR_substrate"/>
    <property type="match status" value="1"/>
</dbReference>
<dbReference type="PANTHER" id="PTHR30126:SF39">
    <property type="entry name" value="HTH-TYPE TRANSCRIPTIONAL REGULATOR CYSL"/>
    <property type="match status" value="1"/>
</dbReference>
<dbReference type="PANTHER" id="PTHR30126">
    <property type="entry name" value="HTH-TYPE TRANSCRIPTIONAL REGULATOR"/>
    <property type="match status" value="1"/>
</dbReference>
<organism evidence="6 7">
    <name type="scientific">Spongisporangium articulatum</name>
    <dbReference type="NCBI Taxonomy" id="3362603"/>
    <lineage>
        <taxon>Bacteria</taxon>
        <taxon>Bacillati</taxon>
        <taxon>Actinomycetota</taxon>
        <taxon>Actinomycetes</taxon>
        <taxon>Kineosporiales</taxon>
        <taxon>Kineosporiaceae</taxon>
        <taxon>Spongisporangium</taxon>
    </lineage>
</organism>